<accession>F8L4S0</accession>
<dbReference type="Pfam" id="PF13557">
    <property type="entry name" value="Phenol_MetA_deg"/>
    <property type="match status" value="1"/>
</dbReference>
<keyword evidence="1" id="KW-0732">Signal</keyword>
<evidence type="ECO:0000313" key="2">
    <source>
        <dbReference type="EMBL" id="CCB88515.1"/>
    </source>
</evidence>
<name>F8L4S0_SIMNZ</name>
<dbReference type="eggNOG" id="COG4313">
    <property type="taxonomic scope" value="Bacteria"/>
</dbReference>
<organism evidence="2 3">
    <name type="scientific">Simkania negevensis (strain ATCC VR-1471 / DSM 27360 / Z)</name>
    <dbReference type="NCBI Taxonomy" id="331113"/>
    <lineage>
        <taxon>Bacteria</taxon>
        <taxon>Pseudomonadati</taxon>
        <taxon>Chlamydiota</taxon>
        <taxon>Chlamydiia</taxon>
        <taxon>Parachlamydiales</taxon>
        <taxon>Simkaniaceae</taxon>
        <taxon>Simkania</taxon>
    </lineage>
</organism>
<evidence type="ECO:0008006" key="4">
    <source>
        <dbReference type="Google" id="ProtNLM"/>
    </source>
</evidence>
<protein>
    <recommendedName>
        <fullName evidence="4">Transporter</fullName>
    </recommendedName>
</protein>
<feature type="signal peptide" evidence="1">
    <location>
        <begin position="1"/>
        <end position="39"/>
    </location>
</feature>
<keyword evidence="3" id="KW-1185">Reference proteome</keyword>
<proteinExistence type="predicted"/>
<gene>
    <name evidence="2" type="ordered locus">SNE_A06380</name>
</gene>
<feature type="chain" id="PRO_5003379195" description="Transporter" evidence="1">
    <location>
        <begin position="40"/>
        <end position="367"/>
    </location>
</feature>
<dbReference type="EMBL" id="FR872582">
    <property type="protein sequence ID" value="CCB88515.1"/>
    <property type="molecule type" value="Genomic_DNA"/>
</dbReference>
<reference evidence="2 3" key="2">
    <citation type="journal article" date="2011" name="Mol. Biol. Evol.">
        <title>Unity in variety--the pan-genome of the Chlamydiae.</title>
        <authorList>
            <person name="Collingro A."/>
            <person name="Tischler P."/>
            <person name="Weinmaier T."/>
            <person name="Penz T."/>
            <person name="Heinz E."/>
            <person name="Brunham R.C."/>
            <person name="Read T.D."/>
            <person name="Bavoil P.M."/>
            <person name="Sachse K."/>
            <person name="Kahane S."/>
            <person name="Friedman M.G."/>
            <person name="Rattei T."/>
            <person name="Myers G.S."/>
            <person name="Horn M."/>
        </authorList>
    </citation>
    <scope>NUCLEOTIDE SEQUENCE [LARGE SCALE GENOMIC DNA]</scope>
    <source>
        <strain evidence="3">ATCC VR-1471 / Z</strain>
    </source>
</reference>
<dbReference type="HOGENOM" id="CLU_821103_0_0_0"/>
<dbReference type="AlphaFoldDB" id="F8L4S0"/>
<evidence type="ECO:0000313" key="3">
    <source>
        <dbReference type="Proteomes" id="UP000000496"/>
    </source>
</evidence>
<sequence length="367" mass="40838">MINIFFFVAKNTTPAPEMKKKFPCALLFLLLLTSSFIHAQSPPQSSQYPSPTDIPKIDQELAQAQRDFEIAKSMFNPYYAGPLLTPSAHNVPPGHFNIQPYIFFTCTFAEFNNNRRSVNITDNWQLKGSFIFQMGLFNWLDFTATFNGQENWQGNQSSGNWGDTQVEFGIQLMREQPYRPALRITITENIPTGKYEKLNPAKAGIQATGSGSYSTTLSFNITKVIWWVSTHPFSFRASFNYTIPTLVYVQGFNAYGGGFGTHGKVRPGNSIAIDTSIELSFTQHWVLAIDLVYTYQNHSTFSGHKGRTATGAVASVGGPSNDSLSCAPAIEYNPTENMGFLAGAWFSITGRNSGDFIAAVLTMTYFW</sequence>
<evidence type="ECO:0000256" key="1">
    <source>
        <dbReference type="SAM" id="SignalP"/>
    </source>
</evidence>
<dbReference type="KEGG" id="sng:SNE_A06380"/>
<reference key="1">
    <citation type="journal article" date="2011" name="Mol. Biol. Evol.">
        <title>Unity in variety -- the pan-genome of the Chlamydiae.</title>
        <authorList>
            <person name="Collingro A."/>
            <person name="Tischler P."/>
            <person name="Weinmaier T."/>
            <person name="Penz T."/>
            <person name="Heinz E."/>
            <person name="Brunham R.C."/>
            <person name="Read T.D."/>
            <person name="Bavoil P.M."/>
            <person name="Sachse K."/>
            <person name="Kahane S."/>
            <person name="Friedman M.G."/>
            <person name="Rattei T."/>
            <person name="Myers G.S.A."/>
            <person name="Horn M."/>
        </authorList>
    </citation>
    <scope>NUCLEOTIDE SEQUENCE</scope>
    <source>
        <strain>Z</strain>
    </source>
</reference>
<dbReference type="InterPro" id="IPR025737">
    <property type="entry name" value="FApF"/>
</dbReference>
<dbReference type="Proteomes" id="UP000000496">
    <property type="component" value="Chromosome gsn.131"/>
</dbReference>